<evidence type="ECO:0000313" key="3">
    <source>
        <dbReference type="Proteomes" id="UP000739538"/>
    </source>
</evidence>
<accession>A0A956NBM0</accession>
<proteinExistence type="predicted"/>
<sequence length="281" mass="31143">MERFLYRLSRSDHRDQFVLKGALMLQFWGGALVRATKDIDLLGRETVSVPELIEVVRSCLRTEVPEDGVRFHPESVVGEEIRIDAHYDGVRVRCSGSLGNARLHLQIDVGFGDVITPGTSSLVYPTLLDFEAPRLLGYTPETAIAEKLEAMVVLDRANSRLKDFLDIWVLSRKQQFVGEILSTAIGATFARRRTPIPADVPFALSPAFASDAAKQVQWRAYVRKARVQGPAVVLDEVVGEIRDFLMPVLTSLAKGQPFDAHWPEGGPWTGTSGEDAEHAHP</sequence>
<protein>
    <submittedName>
        <fullName evidence="2">Nucleotidyl transferase AbiEii/AbiGii toxin family protein</fullName>
    </submittedName>
</protein>
<evidence type="ECO:0000256" key="1">
    <source>
        <dbReference type="SAM" id="MobiDB-lite"/>
    </source>
</evidence>
<dbReference type="Pfam" id="PF08843">
    <property type="entry name" value="AbiEii"/>
    <property type="match status" value="1"/>
</dbReference>
<keyword evidence="2" id="KW-0808">Transferase</keyword>
<reference evidence="2" key="2">
    <citation type="journal article" date="2021" name="Microbiome">
        <title>Successional dynamics and alternative stable states in a saline activated sludge microbial community over 9 years.</title>
        <authorList>
            <person name="Wang Y."/>
            <person name="Ye J."/>
            <person name="Ju F."/>
            <person name="Liu L."/>
            <person name="Boyd J.A."/>
            <person name="Deng Y."/>
            <person name="Parks D.H."/>
            <person name="Jiang X."/>
            <person name="Yin X."/>
            <person name="Woodcroft B.J."/>
            <person name="Tyson G.W."/>
            <person name="Hugenholtz P."/>
            <person name="Polz M.F."/>
            <person name="Zhang T."/>
        </authorList>
    </citation>
    <scope>NUCLEOTIDE SEQUENCE</scope>
    <source>
        <strain evidence="2">HKST-UBA02</strain>
    </source>
</reference>
<gene>
    <name evidence="2" type="ORF">KDA27_08380</name>
</gene>
<comment type="caution">
    <text evidence="2">The sequence shown here is derived from an EMBL/GenBank/DDBJ whole genome shotgun (WGS) entry which is preliminary data.</text>
</comment>
<reference evidence="2" key="1">
    <citation type="submission" date="2020-04" db="EMBL/GenBank/DDBJ databases">
        <authorList>
            <person name="Zhang T."/>
        </authorList>
    </citation>
    <scope>NUCLEOTIDE SEQUENCE</scope>
    <source>
        <strain evidence="2">HKST-UBA02</strain>
    </source>
</reference>
<dbReference type="Proteomes" id="UP000739538">
    <property type="component" value="Unassembled WGS sequence"/>
</dbReference>
<dbReference type="InterPro" id="IPR014942">
    <property type="entry name" value="AbiEii"/>
</dbReference>
<dbReference type="AlphaFoldDB" id="A0A956NBM0"/>
<evidence type="ECO:0000313" key="2">
    <source>
        <dbReference type="EMBL" id="MCA9755802.1"/>
    </source>
</evidence>
<dbReference type="EMBL" id="JAGQHS010000032">
    <property type="protein sequence ID" value="MCA9755802.1"/>
    <property type="molecule type" value="Genomic_DNA"/>
</dbReference>
<dbReference type="GO" id="GO:0016740">
    <property type="term" value="F:transferase activity"/>
    <property type="evidence" value="ECO:0007669"/>
    <property type="project" value="UniProtKB-KW"/>
</dbReference>
<organism evidence="2 3">
    <name type="scientific">Eiseniibacteriota bacterium</name>
    <dbReference type="NCBI Taxonomy" id="2212470"/>
    <lineage>
        <taxon>Bacteria</taxon>
        <taxon>Candidatus Eiseniibacteriota</taxon>
    </lineage>
</organism>
<name>A0A956NBM0_UNCEI</name>
<feature type="region of interest" description="Disordered" evidence="1">
    <location>
        <begin position="260"/>
        <end position="281"/>
    </location>
</feature>